<dbReference type="AlphaFoldDB" id="A0A183ENB2"/>
<gene>
    <name evidence="1" type="ORF">GPUH_LOCUS22452</name>
</gene>
<reference evidence="3" key="1">
    <citation type="submission" date="2016-06" db="UniProtKB">
        <authorList>
            <consortium name="WormBaseParasite"/>
        </authorList>
    </citation>
    <scope>IDENTIFICATION</scope>
</reference>
<evidence type="ECO:0000313" key="3">
    <source>
        <dbReference type="WBParaSite" id="GPUH_0002248001-mRNA-1"/>
    </source>
</evidence>
<dbReference type="WBParaSite" id="GPUH_0002248001-mRNA-1">
    <property type="protein sequence ID" value="GPUH_0002248001-mRNA-1"/>
    <property type="gene ID" value="GPUH_0002248001"/>
</dbReference>
<dbReference type="Proteomes" id="UP000271098">
    <property type="component" value="Unassembled WGS sequence"/>
</dbReference>
<protein>
    <submittedName>
        <fullName evidence="3">FSA_C domain-containing protein</fullName>
    </submittedName>
</protein>
<dbReference type="EMBL" id="UYRT01095142">
    <property type="protein sequence ID" value="VDN40054.1"/>
    <property type="molecule type" value="Genomic_DNA"/>
</dbReference>
<evidence type="ECO:0000313" key="1">
    <source>
        <dbReference type="EMBL" id="VDN40054.1"/>
    </source>
</evidence>
<dbReference type="PANTHER" id="PTHR47331">
    <property type="entry name" value="PHD-TYPE DOMAIN-CONTAINING PROTEIN"/>
    <property type="match status" value="1"/>
</dbReference>
<accession>A0A183ENB2</accession>
<dbReference type="InterPro" id="IPR008042">
    <property type="entry name" value="Retrotrans_Pao"/>
</dbReference>
<reference evidence="1 2" key="2">
    <citation type="submission" date="2018-11" db="EMBL/GenBank/DDBJ databases">
        <authorList>
            <consortium name="Pathogen Informatics"/>
        </authorList>
    </citation>
    <scope>NUCLEOTIDE SEQUENCE [LARGE SCALE GENOMIC DNA]</scope>
</reference>
<proteinExistence type="predicted"/>
<keyword evidence="2" id="KW-1185">Reference proteome</keyword>
<dbReference type="Pfam" id="PF05380">
    <property type="entry name" value="Peptidase_A17"/>
    <property type="match status" value="1"/>
</dbReference>
<name>A0A183ENB2_9BILA</name>
<evidence type="ECO:0000313" key="2">
    <source>
        <dbReference type="Proteomes" id="UP000271098"/>
    </source>
</evidence>
<organism evidence="3">
    <name type="scientific">Gongylonema pulchrum</name>
    <dbReference type="NCBI Taxonomy" id="637853"/>
    <lineage>
        <taxon>Eukaryota</taxon>
        <taxon>Metazoa</taxon>
        <taxon>Ecdysozoa</taxon>
        <taxon>Nematoda</taxon>
        <taxon>Chromadorea</taxon>
        <taxon>Rhabditida</taxon>
        <taxon>Spirurina</taxon>
        <taxon>Spiruromorpha</taxon>
        <taxon>Spiruroidea</taxon>
        <taxon>Gongylonematidae</taxon>
        <taxon>Gongylonema</taxon>
    </lineage>
</organism>
<sequence>MIGIDQLFDWTNMTPQMTLPSGFHVIPTTLGNIIAGSGQLGHNAVKKTTCTAAVLLSEEDSMQQFWSLEGIGITDMDNKEDDEVAYQLFKNTITRNAEGIDWDRREDLIVLRTPVLPMAGATKRAILSVIASIYDPCGWMSPITVPIKHFLQELWASRTDWDQTLNEEQER</sequence>
<dbReference type="OrthoDB" id="5877161at2759"/>